<gene>
    <name evidence="2" type="ORF">ICL16_26155</name>
</gene>
<dbReference type="RefSeq" id="WP_190833854.1">
    <property type="nucleotide sequence ID" value="NZ_CAWPPI010000080.1"/>
</dbReference>
<reference evidence="2" key="1">
    <citation type="submission" date="2020-09" db="EMBL/GenBank/DDBJ databases">
        <title>Iningainema tapete sp. nov. (Scytonemataceae, Cyanobacteria) from greenhouses in central Florida (USA) produces two types of nodularin with biosynthetic potential for microcystin-LR and anabaenopeptins.</title>
        <authorList>
            <person name="Berthold D.E."/>
            <person name="Lefler F.W."/>
            <person name="Huang I.-S."/>
            <person name="Abdulla H."/>
            <person name="Zimba P.V."/>
            <person name="Laughinghouse H.D. IV."/>
        </authorList>
    </citation>
    <scope>NUCLEOTIDE SEQUENCE</scope>
    <source>
        <strain evidence="2">BLCCT55</strain>
    </source>
</reference>
<dbReference type="EMBL" id="JACXAE010000080">
    <property type="protein sequence ID" value="MBD2775447.1"/>
    <property type="molecule type" value="Genomic_DNA"/>
</dbReference>
<protein>
    <submittedName>
        <fullName evidence="2">Uncharacterized protein</fullName>
    </submittedName>
</protein>
<keyword evidence="3" id="KW-1185">Reference proteome</keyword>
<comment type="caution">
    <text evidence="2">The sequence shown here is derived from an EMBL/GenBank/DDBJ whole genome shotgun (WGS) entry which is preliminary data.</text>
</comment>
<evidence type="ECO:0000256" key="1">
    <source>
        <dbReference type="SAM" id="MobiDB-lite"/>
    </source>
</evidence>
<accession>A0A8J6XRV2</accession>
<name>A0A8J6XRV2_9CYAN</name>
<feature type="region of interest" description="Disordered" evidence="1">
    <location>
        <begin position="273"/>
        <end position="293"/>
    </location>
</feature>
<evidence type="ECO:0000313" key="3">
    <source>
        <dbReference type="Proteomes" id="UP000629098"/>
    </source>
</evidence>
<proteinExistence type="predicted"/>
<sequence>MSQTSSAKPIDANLSSLVEQIEQHQNLSVLAARQFRYKLLQTPVDVSITEPRKFNVLEEFILRAATEFNPVPTVKELAEVLGLDLVFVKSTVENLKGLINLEVSSAGAIILTDEGRMLYQQGGVPLPPQLKQVYAIADPFAEVSFRFDSLAMEVTDLPDLTEKLPIDSVTPDVNSLTLSDIQQFIQTSGLGLHIPENGKNVNSFSIAGESHPYWKPISIFVLFDVLEDKHKIQVRRGKQILEQASTWLAELESQQKISLNDLFESQLNLVAHKSKTPTKPKRTRKKNAPHSIT</sequence>
<evidence type="ECO:0000313" key="2">
    <source>
        <dbReference type="EMBL" id="MBD2775447.1"/>
    </source>
</evidence>
<dbReference type="AlphaFoldDB" id="A0A8J6XRV2"/>
<organism evidence="2 3">
    <name type="scientific">Iningainema tapete BLCC-T55</name>
    <dbReference type="NCBI Taxonomy" id="2748662"/>
    <lineage>
        <taxon>Bacteria</taxon>
        <taxon>Bacillati</taxon>
        <taxon>Cyanobacteriota</taxon>
        <taxon>Cyanophyceae</taxon>
        <taxon>Nostocales</taxon>
        <taxon>Scytonemataceae</taxon>
        <taxon>Iningainema tapete</taxon>
    </lineage>
</organism>
<dbReference type="Proteomes" id="UP000629098">
    <property type="component" value="Unassembled WGS sequence"/>
</dbReference>